<evidence type="ECO:0000256" key="12">
    <source>
        <dbReference type="ARBA" id="ARBA00022759"/>
    </source>
</evidence>
<evidence type="ECO:0000256" key="11">
    <source>
        <dbReference type="ARBA" id="ARBA00022741"/>
    </source>
</evidence>
<keyword evidence="5" id="KW-1048">Host nucleus</keyword>
<keyword evidence="7" id="KW-0548">Nucleotidyltransferase</keyword>
<evidence type="ECO:0000256" key="1">
    <source>
        <dbReference type="ARBA" id="ARBA00001936"/>
    </source>
</evidence>
<dbReference type="InterPro" id="IPR000605">
    <property type="entry name" value="Helicase_SF3_ssDNA/RNA_vir"/>
</dbReference>
<evidence type="ECO:0000256" key="13">
    <source>
        <dbReference type="ARBA" id="ARBA00022801"/>
    </source>
</evidence>
<evidence type="ECO:0000256" key="15">
    <source>
        <dbReference type="ARBA" id="ARBA00023125"/>
    </source>
</evidence>
<evidence type="ECO:0000256" key="14">
    <source>
        <dbReference type="ARBA" id="ARBA00023124"/>
    </source>
</evidence>
<evidence type="ECO:0000256" key="17">
    <source>
        <dbReference type="ARBA" id="ARBA00030754"/>
    </source>
</evidence>
<dbReference type="PROSITE" id="PS52020">
    <property type="entry name" value="CRESS_DNA_REP"/>
    <property type="match status" value="1"/>
</dbReference>
<evidence type="ECO:0000256" key="3">
    <source>
        <dbReference type="ARBA" id="ARBA00008545"/>
    </source>
</evidence>
<comment type="similarity">
    <text evidence="3">Belongs to the nanoviruses/circoviruses replication-associated protein family.</text>
</comment>
<dbReference type="GO" id="GO:0000166">
    <property type="term" value="F:nucleotide binding"/>
    <property type="evidence" value="ECO:0007669"/>
    <property type="project" value="UniProtKB-KW"/>
</dbReference>
<accession>A0A8F3IKL1</accession>
<keyword evidence="13" id="KW-0378">Hydrolase</keyword>
<protein>
    <recommendedName>
        <fullName evidence="4">Replication-associated protein</fullName>
    </recommendedName>
    <alternativeName>
        <fullName evidence="17">ATP-dependent helicase Rep</fullName>
    </alternativeName>
    <alternativeName>
        <fullName evidence="18">RepP</fullName>
    </alternativeName>
</protein>
<keyword evidence="15" id="KW-0238">DNA-binding</keyword>
<keyword evidence="16" id="KW-0511">Multifunctional enzyme</keyword>
<comment type="subcellular location">
    <subcellularLocation>
        <location evidence="2">Host nucleus</location>
    </subcellularLocation>
</comment>
<dbReference type="GO" id="GO:0003724">
    <property type="term" value="F:RNA helicase activity"/>
    <property type="evidence" value="ECO:0007669"/>
    <property type="project" value="InterPro"/>
</dbReference>
<keyword evidence="12" id="KW-0255">Endonuclease</keyword>
<feature type="domain" description="CRESS-DNA virus Rep endonuclease" evidence="21">
    <location>
        <begin position="12"/>
        <end position="103"/>
    </location>
</feature>
<name>A0A8F3IKL1_9VIRU</name>
<evidence type="ECO:0000313" key="22">
    <source>
        <dbReference type="EMBL" id="QWY79447.1"/>
    </source>
</evidence>
<proteinExistence type="inferred from homology"/>
<evidence type="ECO:0000256" key="7">
    <source>
        <dbReference type="ARBA" id="ARBA00022695"/>
    </source>
</evidence>
<dbReference type="Pfam" id="PF02407">
    <property type="entry name" value="Viral_Rep"/>
    <property type="match status" value="1"/>
</dbReference>
<keyword evidence="6" id="KW-0808">Transferase</keyword>
<keyword evidence="14" id="KW-0190">Covalent protein-DNA linkage</keyword>
<evidence type="ECO:0000256" key="10">
    <source>
        <dbReference type="ARBA" id="ARBA00022723"/>
    </source>
</evidence>
<dbReference type="GO" id="GO:0042025">
    <property type="term" value="C:host cell nucleus"/>
    <property type="evidence" value="ECO:0007669"/>
    <property type="project" value="UniProtKB-SubCell"/>
</dbReference>
<keyword evidence="9" id="KW-0540">Nuclease</keyword>
<dbReference type="GO" id="GO:0004519">
    <property type="term" value="F:endonuclease activity"/>
    <property type="evidence" value="ECO:0007669"/>
    <property type="project" value="UniProtKB-KW"/>
</dbReference>
<organism evidence="22">
    <name type="scientific">Cressdnaviricota sp</name>
    <dbReference type="NCBI Taxonomy" id="2748378"/>
    <lineage>
        <taxon>Viruses</taxon>
        <taxon>Monodnaviria</taxon>
        <taxon>Shotokuvirae</taxon>
        <taxon>Cressdnaviricota</taxon>
    </lineage>
</organism>
<evidence type="ECO:0000256" key="20">
    <source>
        <dbReference type="SAM" id="MobiDB-lite"/>
    </source>
</evidence>
<feature type="region of interest" description="Disordered" evidence="20">
    <location>
        <begin position="301"/>
        <end position="334"/>
    </location>
</feature>
<evidence type="ECO:0000259" key="21">
    <source>
        <dbReference type="PROSITE" id="PS52020"/>
    </source>
</evidence>
<dbReference type="EMBL" id="MT446308">
    <property type="protein sequence ID" value="QWY79447.1"/>
    <property type="molecule type" value="Genomic_DNA"/>
</dbReference>
<keyword evidence="8" id="KW-0235">DNA replication</keyword>
<evidence type="ECO:0000256" key="6">
    <source>
        <dbReference type="ARBA" id="ARBA00022679"/>
    </source>
</evidence>
<evidence type="ECO:0000256" key="18">
    <source>
        <dbReference type="ARBA" id="ARBA00032243"/>
    </source>
</evidence>
<dbReference type="Gene3D" id="3.40.1310.20">
    <property type="match status" value="1"/>
</dbReference>
<dbReference type="GO" id="GO:0003723">
    <property type="term" value="F:RNA binding"/>
    <property type="evidence" value="ECO:0007669"/>
    <property type="project" value="InterPro"/>
</dbReference>
<comment type="catalytic activity">
    <reaction evidence="19">
        <text>ATP + H2O = ADP + phosphate + H(+)</text>
        <dbReference type="Rhea" id="RHEA:13065"/>
        <dbReference type="ChEBI" id="CHEBI:15377"/>
        <dbReference type="ChEBI" id="CHEBI:15378"/>
        <dbReference type="ChEBI" id="CHEBI:30616"/>
        <dbReference type="ChEBI" id="CHEBI:43474"/>
        <dbReference type="ChEBI" id="CHEBI:456216"/>
    </reaction>
</comment>
<dbReference type="SUPFAM" id="SSF52540">
    <property type="entry name" value="P-loop containing nucleoside triphosphate hydrolases"/>
    <property type="match status" value="1"/>
</dbReference>
<dbReference type="GO" id="GO:0003677">
    <property type="term" value="F:DNA binding"/>
    <property type="evidence" value="ECO:0007669"/>
    <property type="project" value="UniProtKB-KW"/>
</dbReference>
<dbReference type="InterPro" id="IPR027417">
    <property type="entry name" value="P-loop_NTPase"/>
</dbReference>
<evidence type="ECO:0000256" key="19">
    <source>
        <dbReference type="ARBA" id="ARBA00049360"/>
    </source>
</evidence>
<dbReference type="Pfam" id="PF00910">
    <property type="entry name" value="RNA_helicase"/>
    <property type="match status" value="1"/>
</dbReference>
<dbReference type="InterPro" id="IPR049912">
    <property type="entry name" value="CRESS_DNA_REP"/>
</dbReference>
<keyword evidence="11" id="KW-0547">Nucleotide-binding</keyword>
<dbReference type="GO" id="GO:0046872">
    <property type="term" value="F:metal ion binding"/>
    <property type="evidence" value="ECO:0007669"/>
    <property type="project" value="UniProtKB-KW"/>
</dbReference>
<dbReference type="GO" id="GO:0016787">
    <property type="term" value="F:hydrolase activity"/>
    <property type="evidence" value="ECO:0007669"/>
    <property type="project" value="UniProtKB-KW"/>
</dbReference>
<feature type="compositionally biased region" description="Low complexity" evidence="20">
    <location>
        <begin position="308"/>
        <end position="325"/>
    </location>
</feature>
<comment type="cofactor">
    <cofactor evidence="1">
        <name>Mn(2+)</name>
        <dbReference type="ChEBI" id="CHEBI:29035"/>
    </cofactor>
</comment>
<dbReference type="GO" id="GO:0006260">
    <property type="term" value="P:DNA replication"/>
    <property type="evidence" value="ECO:0007669"/>
    <property type="project" value="UniProtKB-KW"/>
</dbReference>
<reference evidence="22" key="1">
    <citation type="submission" date="2020-05" db="EMBL/GenBank/DDBJ databases">
        <title>Viral metagenome analysis of wild birds revealed diverse small circular ssDNA viral genomes.</title>
        <authorList>
            <person name="Yao Y."/>
            <person name="Zhang W."/>
        </authorList>
    </citation>
    <scope>NUCLEOTIDE SEQUENCE</scope>
    <source>
        <strain evidence="22">Wd-yyx-12</strain>
    </source>
</reference>
<sequence length="334" mass="38078">MDQASPVASEKRKKYKDWCFTSYSDVEPQFLESTQAYLVFGRETCPNTGRQHWQGFVSYKNRQYFSHLKKDFPGAHFTRARGSAQENYDYCSKDGNFREFGTRPVTGRGGGAFAHVLQQAERGSIASIKDTYPGIYLRYKKTLESLRVIDAAELGESCGIWLYGPPRSGKDFGCISHFKDSLYSKSLNKWWDGYKGEKHVMISDFDKSHAAWMGYYLKIWSDRYPFMAEIKGGTMKIRPKTIIVTSNYRIDDLFEGQILSAIAARFHKLDYDPMTDNVSVTKRPVFQPSDRFLRALEDVAPLSEEVQSPPAETSSRSPSPSTSSTAKKKRCELP</sequence>
<keyword evidence="10" id="KW-0479">Metal-binding</keyword>
<evidence type="ECO:0000256" key="9">
    <source>
        <dbReference type="ARBA" id="ARBA00022722"/>
    </source>
</evidence>
<evidence type="ECO:0000256" key="4">
    <source>
        <dbReference type="ARBA" id="ARBA00014531"/>
    </source>
</evidence>
<dbReference type="GO" id="GO:0016779">
    <property type="term" value="F:nucleotidyltransferase activity"/>
    <property type="evidence" value="ECO:0007669"/>
    <property type="project" value="UniProtKB-KW"/>
</dbReference>
<evidence type="ECO:0000256" key="8">
    <source>
        <dbReference type="ARBA" id="ARBA00022705"/>
    </source>
</evidence>
<evidence type="ECO:0000256" key="5">
    <source>
        <dbReference type="ARBA" id="ARBA00022562"/>
    </source>
</evidence>
<evidence type="ECO:0000256" key="16">
    <source>
        <dbReference type="ARBA" id="ARBA00023268"/>
    </source>
</evidence>
<evidence type="ECO:0000256" key="2">
    <source>
        <dbReference type="ARBA" id="ARBA00004147"/>
    </source>
</evidence>